<dbReference type="EMBL" id="DF839739">
    <property type="protein sequence ID" value="GAT44457.1"/>
    <property type="molecule type" value="Genomic_DNA"/>
</dbReference>
<reference evidence="1" key="1">
    <citation type="submission" date="2014-09" db="EMBL/GenBank/DDBJ databases">
        <title>Genome sequence of the luminous mushroom Mycena chlorophos for searching fungal bioluminescence genes.</title>
        <authorList>
            <person name="Tanaka Y."/>
            <person name="Kasuga D."/>
            <person name="Oba Y."/>
            <person name="Hase S."/>
            <person name="Sato K."/>
            <person name="Oba Y."/>
            <person name="Sakakibara Y."/>
        </authorList>
    </citation>
    <scope>NUCLEOTIDE SEQUENCE</scope>
</reference>
<evidence type="ECO:0000313" key="2">
    <source>
        <dbReference type="Proteomes" id="UP000815677"/>
    </source>
</evidence>
<evidence type="ECO:0000313" key="1">
    <source>
        <dbReference type="EMBL" id="GAT44457.1"/>
    </source>
</evidence>
<proteinExistence type="predicted"/>
<organism evidence="1 2">
    <name type="scientific">Mycena chlorophos</name>
    <name type="common">Agaric fungus</name>
    <name type="synonym">Agaricus chlorophos</name>
    <dbReference type="NCBI Taxonomy" id="658473"/>
    <lineage>
        <taxon>Eukaryota</taxon>
        <taxon>Fungi</taxon>
        <taxon>Dikarya</taxon>
        <taxon>Basidiomycota</taxon>
        <taxon>Agaricomycotina</taxon>
        <taxon>Agaricomycetes</taxon>
        <taxon>Agaricomycetidae</taxon>
        <taxon>Agaricales</taxon>
        <taxon>Marasmiineae</taxon>
        <taxon>Mycenaceae</taxon>
        <taxon>Mycena</taxon>
    </lineage>
</organism>
<protein>
    <submittedName>
        <fullName evidence="1">Uncharacterized protein</fullName>
    </submittedName>
</protein>
<dbReference type="Proteomes" id="UP000815677">
    <property type="component" value="Unassembled WGS sequence"/>
</dbReference>
<sequence length="148" mass="16473">MRRQPLPSVQFSILASTRMSRCIRAARFLDWELRRRQPGRNGFDEECSTDAPLSASSVLADLIQVPHIGQACLVRRSSRGGRFGRFADHPLAFHDALLKQLQNSRLPVPQTDVELDNLLATGPVRVDALNTSTIRVDASVIGFTLYTT</sequence>
<feature type="non-terminal residue" evidence="1">
    <location>
        <position position="148"/>
    </location>
</feature>
<gene>
    <name evidence="1" type="ORF">MCHLO_02081</name>
</gene>
<keyword evidence="2" id="KW-1185">Reference proteome</keyword>
<name>A0ABQ0L0D1_MYCCL</name>
<accession>A0ABQ0L0D1</accession>